<keyword evidence="1" id="KW-0472">Membrane</keyword>
<feature type="transmembrane region" description="Helical" evidence="1">
    <location>
        <begin position="62"/>
        <end position="82"/>
    </location>
</feature>
<evidence type="ECO:0000313" key="2">
    <source>
        <dbReference type="EMBL" id="MST69938.1"/>
    </source>
</evidence>
<proteinExistence type="predicted"/>
<feature type="transmembrane region" description="Helical" evidence="1">
    <location>
        <begin position="103"/>
        <end position="123"/>
    </location>
</feature>
<sequence length="160" mass="18333">MSSKKFKKNRNNNARKNRQLNREGLGALQKCRFFVYLTFVFDILMMFYAPIAHLFGAKETQILYAIMLMIGAQAIVGSMHIVKYMTTVEIFLSGREKDYANMYASRARFCVLLQFFMITLAIINHVKFDSGIVNMLLSVGGVTLVVLALQNITILQRNYI</sequence>
<evidence type="ECO:0000313" key="3">
    <source>
        <dbReference type="Proteomes" id="UP000469424"/>
    </source>
</evidence>
<name>A0A6N7XFE4_9FIRM</name>
<keyword evidence="3" id="KW-1185">Reference proteome</keyword>
<dbReference type="EMBL" id="VUNA01000001">
    <property type="protein sequence ID" value="MST69938.1"/>
    <property type="molecule type" value="Genomic_DNA"/>
</dbReference>
<comment type="caution">
    <text evidence="2">The sequence shown here is derived from an EMBL/GenBank/DDBJ whole genome shotgun (WGS) entry which is preliminary data.</text>
</comment>
<organism evidence="2 3">
    <name type="scientific">Mogibacterium kristiansenii</name>
    <dbReference type="NCBI Taxonomy" id="2606708"/>
    <lineage>
        <taxon>Bacteria</taxon>
        <taxon>Bacillati</taxon>
        <taxon>Bacillota</taxon>
        <taxon>Clostridia</taxon>
        <taxon>Peptostreptococcales</taxon>
        <taxon>Anaerovoracaceae</taxon>
        <taxon>Mogibacterium</taxon>
    </lineage>
</organism>
<protein>
    <submittedName>
        <fullName evidence="2">Uncharacterized protein</fullName>
    </submittedName>
</protein>
<feature type="transmembrane region" description="Helical" evidence="1">
    <location>
        <begin position="135"/>
        <end position="155"/>
    </location>
</feature>
<dbReference type="AlphaFoldDB" id="A0A6N7XFE4"/>
<keyword evidence="1" id="KW-1133">Transmembrane helix</keyword>
<feature type="transmembrane region" description="Helical" evidence="1">
    <location>
        <begin position="33"/>
        <end position="56"/>
    </location>
</feature>
<evidence type="ECO:0000256" key="1">
    <source>
        <dbReference type="SAM" id="Phobius"/>
    </source>
</evidence>
<dbReference type="Proteomes" id="UP000469424">
    <property type="component" value="Unassembled WGS sequence"/>
</dbReference>
<dbReference type="RefSeq" id="WP_154553491.1">
    <property type="nucleotide sequence ID" value="NZ_JAQXUZ010000004.1"/>
</dbReference>
<keyword evidence="1" id="KW-0812">Transmembrane</keyword>
<accession>A0A6N7XFE4</accession>
<gene>
    <name evidence="2" type="ORF">FYJ65_01045</name>
</gene>
<reference evidence="2 3" key="1">
    <citation type="submission" date="2019-08" db="EMBL/GenBank/DDBJ databases">
        <title>In-depth cultivation of the pig gut microbiome towards novel bacterial diversity and tailored functional studies.</title>
        <authorList>
            <person name="Wylensek D."/>
            <person name="Hitch T.C.A."/>
            <person name="Clavel T."/>
        </authorList>
    </citation>
    <scope>NUCLEOTIDE SEQUENCE [LARGE SCALE GENOMIC DNA]</scope>
    <source>
        <strain evidence="2 3">WCA-MUC-591-APC-4B</strain>
    </source>
</reference>